<feature type="compositionally biased region" description="Basic and acidic residues" evidence="1">
    <location>
        <begin position="283"/>
        <end position="297"/>
    </location>
</feature>
<keyword evidence="2" id="KW-1185">Reference proteome</keyword>
<feature type="region of interest" description="Disordered" evidence="1">
    <location>
        <begin position="264"/>
        <end position="297"/>
    </location>
</feature>
<feature type="region of interest" description="Disordered" evidence="1">
    <location>
        <begin position="58"/>
        <end position="108"/>
    </location>
</feature>
<feature type="compositionally biased region" description="Basic and acidic residues" evidence="1">
    <location>
        <begin position="61"/>
        <end position="75"/>
    </location>
</feature>
<dbReference type="WBParaSite" id="Gr19_v10_g15510.t1">
    <property type="protein sequence ID" value="Gr19_v10_g15510.t1"/>
    <property type="gene ID" value="Gr19_v10_g15510"/>
</dbReference>
<reference evidence="3" key="1">
    <citation type="submission" date="2022-11" db="UniProtKB">
        <authorList>
            <consortium name="WormBaseParasite"/>
        </authorList>
    </citation>
    <scope>IDENTIFICATION</scope>
</reference>
<evidence type="ECO:0000256" key="1">
    <source>
        <dbReference type="SAM" id="MobiDB-lite"/>
    </source>
</evidence>
<name>A0A914HB94_GLORO</name>
<organism evidence="2 3">
    <name type="scientific">Globodera rostochiensis</name>
    <name type="common">Golden nematode worm</name>
    <name type="synonym">Heterodera rostochiensis</name>
    <dbReference type="NCBI Taxonomy" id="31243"/>
    <lineage>
        <taxon>Eukaryota</taxon>
        <taxon>Metazoa</taxon>
        <taxon>Ecdysozoa</taxon>
        <taxon>Nematoda</taxon>
        <taxon>Chromadorea</taxon>
        <taxon>Rhabditida</taxon>
        <taxon>Tylenchina</taxon>
        <taxon>Tylenchomorpha</taxon>
        <taxon>Tylenchoidea</taxon>
        <taxon>Heteroderidae</taxon>
        <taxon>Heteroderinae</taxon>
        <taxon>Globodera</taxon>
    </lineage>
</organism>
<accession>A0A914HB94</accession>
<feature type="region of interest" description="Disordered" evidence="1">
    <location>
        <begin position="211"/>
        <end position="251"/>
    </location>
</feature>
<sequence>MVMSRVCCCCCRRRVFNGEGLRRDRPSAADGTRRRQRDGSKAKLAKFFGIFYSMDDELEEDNNRKGQPEPIGKEDVETEPMIWRRRGEEAAAASSQMRQQKELADSATVPSTVSSSKCVMEAKGQHRFALKFEDTEYIVDVNSRGAAEREAEEGAVQQQNFRLYRRSHSLAGKVPPPALPNLLSSSPAPQIRPKMSVVGRVASLFVSDDSSAASSTAGGEGSTGGGTGGGGGTRRKRPSLLGMIGVGGQRGSRSVSAFIPALFQRQKSSGETDTVAESDAPGEEERQRRMVGDAVEK</sequence>
<dbReference type="AlphaFoldDB" id="A0A914HB94"/>
<evidence type="ECO:0000313" key="3">
    <source>
        <dbReference type="WBParaSite" id="Gr19_v10_g15510.t1"/>
    </source>
</evidence>
<feature type="compositionally biased region" description="Gly residues" evidence="1">
    <location>
        <begin position="218"/>
        <end position="232"/>
    </location>
</feature>
<dbReference type="Proteomes" id="UP000887572">
    <property type="component" value="Unplaced"/>
</dbReference>
<proteinExistence type="predicted"/>
<protein>
    <submittedName>
        <fullName evidence="3">Uncharacterized protein</fullName>
    </submittedName>
</protein>
<evidence type="ECO:0000313" key="2">
    <source>
        <dbReference type="Proteomes" id="UP000887572"/>
    </source>
</evidence>